<dbReference type="InParanoid" id="A0A1Z5TKT3"/>
<proteinExistence type="predicted"/>
<name>A0A1Z5TKT3_HORWE</name>
<evidence type="ECO:0000313" key="2">
    <source>
        <dbReference type="Proteomes" id="UP000194280"/>
    </source>
</evidence>
<keyword evidence="2" id="KW-1185">Reference proteome</keyword>
<dbReference type="Proteomes" id="UP000194280">
    <property type="component" value="Unassembled WGS sequence"/>
</dbReference>
<dbReference type="PANTHER" id="PTHR42085">
    <property type="entry name" value="F-BOX DOMAIN-CONTAINING PROTEIN"/>
    <property type="match status" value="1"/>
</dbReference>
<dbReference type="PANTHER" id="PTHR42085:SF1">
    <property type="entry name" value="F-BOX DOMAIN-CONTAINING PROTEIN"/>
    <property type="match status" value="1"/>
</dbReference>
<evidence type="ECO:0000313" key="1">
    <source>
        <dbReference type="EMBL" id="OTA36643.1"/>
    </source>
</evidence>
<gene>
    <name evidence="1" type="ORF">BTJ68_02881</name>
</gene>
<dbReference type="AlphaFoldDB" id="A0A1Z5TKT3"/>
<dbReference type="OrthoDB" id="5413827at2759"/>
<organism evidence="1 2">
    <name type="scientific">Hortaea werneckii EXF-2000</name>
    <dbReference type="NCBI Taxonomy" id="1157616"/>
    <lineage>
        <taxon>Eukaryota</taxon>
        <taxon>Fungi</taxon>
        <taxon>Dikarya</taxon>
        <taxon>Ascomycota</taxon>
        <taxon>Pezizomycotina</taxon>
        <taxon>Dothideomycetes</taxon>
        <taxon>Dothideomycetidae</taxon>
        <taxon>Mycosphaerellales</taxon>
        <taxon>Teratosphaeriaceae</taxon>
        <taxon>Hortaea</taxon>
    </lineage>
</organism>
<reference evidence="1 2" key="1">
    <citation type="submission" date="2017-01" db="EMBL/GenBank/DDBJ databases">
        <title>The recent genome duplication of the halophilic yeast Hortaea werneckii: insights from long-read sequencing.</title>
        <authorList>
            <person name="Sinha S."/>
            <person name="Flibotte S."/>
            <person name="Neira M."/>
            <person name="Lenassi M."/>
            <person name="Gostincar C."/>
            <person name="Stajich J.E."/>
            <person name="Nislow C.E."/>
        </authorList>
    </citation>
    <scope>NUCLEOTIDE SEQUENCE [LARGE SCALE GENOMIC DNA]</scope>
    <source>
        <strain evidence="1 2">EXF-2000</strain>
    </source>
</reference>
<protein>
    <recommendedName>
        <fullName evidence="3">F-box domain-containing protein</fullName>
    </recommendedName>
</protein>
<dbReference type="InterPro" id="IPR038883">
    <property type="entry name" value="AN11006-like"/>
</dbReference>
<comment type="caution">
    <text evidence="1">The sequence shown here is derived from an EMBL/GenBank/DDBJ whole genome shotgun (WGS) entry which is preliminary data.</text>
</comment>
<evidence type="ECO:0008006" key="3">
    <source>
        <dbReference type="Google" id="ProtNLM"/>
    </source>
</evidence>
<dbReference type="EMBL" id="MUNK01000029">
    <property type="protein sequence ID" value="OTA36643.1"/>
    <property type="molecule type" value="Genomic_DNA"/>
</dbReference>
<dbReference type="VEuPathDB" id="FungiDB:BTJ68_02881"/>
<accession>A0A1Z5TKT3</accession>
<sequence>MAFPARLKDQEASPLLTKLPAELRIYIYELLFQSSTSEKGVLVRRGPGYSRPPSVLSLLLTCRRIIYEAETMFFSINRLIIADPAFIIHLSLVRREAVSRITILASSAAATFSLLGPLHRFPNLTSLWIARRCGVQFMDVSSWGIMAKQMVDMIRAQKQLQEVKVINLPANILSPEEEERKMKLDKIDARLENAVRGRQSHDNMLQ</sequence>